<dbReference type="Proteomes" id="UP000315947">
    <property type="component" value="Chromosome"/>
</dbReference>
<keyword evidence="5" id="KW-1185">Reference proteome</keyword>
<accession>A0ABX5WWF2</accession>
<keyword evidence="1" id="KW-0732">Signal</keyword>
<evidence type="ECO:0000313" key="5">
    <source>
        <dbReference type="Proteomes" id="UP000315947"/>
    </source>
</evidence>
<dbReference type="Pfam" id="PF22725">
    <property type="entry name" value="GFO_IDH_MocA_C3"/>
    <property type="match status" value="1"/>
</dbReference>
<reference evidence="4 5" key="1">
    <citation type="submission" date="2019-07" db="EMBL/GenBank/DDBJ databases">
        <title>Shewanella sp. YLB-06 whole genomic sequence.</title>
        <authorList>
            <person name="Yu L."/>
        </authorList>
    </citation>
    <scope>NUCLEOTIDE SEQUENCE [LARGE SCALE GENOMIC DNA]</scope>
    <source>
        <strain evidence="4 5">YLB-06</strain>
    </source>
</reference>
<sequence length="348" mass="38791">MLKLLVIGPGLIGKKHIALICDNLRCKLEAIVTAHPAKHKDLSEDLCVPIYNLLDEALSHHQFDGAIIASPNNLHVSQAKVLLKNQIPLLIEKPLSSTIESAEELVHLSQTAQVPVLVGHHRTYSSYVDAAKKIITSPQFGRLVSVQASALFYKPTQYFLDGPWRTELGGGPILINLIHDIGMLRSLCGEIATVFAFGSNSQRLYEVEDTVAISFRFTNGALGTFLLSDCAASYKSWEMTSGENPAYPFFPNEASYHFSGTNGSLDYPNMKFNFFADKEKASWWNGFVKQEKHIDFVDPLEKQLDHFIDVIKRNAKPIVSAENGLMNMYVIEAISQSITQQRPISLRE</sequence>
<feature type="domain" description="Gfo/Idh/MocA-like oxidoreductase N-terminal" evidence="2">
    <location>
        <begin position="3"/>
        <end position="120"/>
    </location>
</feature>
<dbReference type="SUPFAM" id="SSF55347">
    <property type="entry name" value="Glyceraldehyde-3-phosphate dehydrogenase-like, C-terminal domain"/>
    <property type="match status" value="1"/>
</dbReference>
<dbReference type="PANTHER" id="PTHR43377:SF8">
    <property type="entry name" value="BLR3664 PROTEIN"/>
    <property type="match status" value="1"/>
</dbReference>
<dbReference type="Gene3D" id="3.40.50.720">
    <property type="entry name" value="NAD(P)-binding Rossmann-like Domain"/>
    <property type="match status" value="1"/>
</dbReference>
<dbReference type="EMBL" id="CP041614">
    <property type="protein sequence ID" value="QDO83429.1"/>
    <property type="molecule type" value="Genomic_DNA"/>
</dbReference>
<dbReference type="InterPro" id="IPR000683">
    <property type="entry name" value="Gfo/Idh/MocA-like_OxRdtase_N"/>
</dbReference>
<dbReference type="PANTHER" id="PTHR43377">
    <property type="entry name" value="BILIVERDIN REDUCTASE A"/>
    <property type="match status" value="1"/>
</dbReference>
<proteinExistence type="predicted"/>
<feature type="domain" description="GFO/IDH/MocA-like oxidoreductase" evidence="3">
    <location>
        <begin position="130"/>
        <end position="265"/>
    </location>
</feature>
<protein>
    <submittedName>
        <fullName evidence="4">Gfo/Idh/MocA family oxidoreductase</fullName>
    </submittedName>
</protein>
<evidence type="ECO:0000256" key="1">
    <source>
        <dbReference type="ARBA" id="ARBA00022729"/>
    </source>
</evidence>
<name>A0ABX5WWF2_9GAMM</name>
<dbReference type="InterPro" id="IPR055170">
    <property type="entry name" value="GFO_IDH_MocA-like_dom"/>
</dbReference>
<dbReference type="RefSeq" id="WP_144045806.1">
    <property type="nucleotide sequence ID" value="NZ_CP041614.1"/>
</dbReference>
<dbReference type="Gene3D" id="3.30.360.10">
    <property type="entry name" value="Dihydrodipicolinate Reductase, domain 2"/>
    <property type="match status" value="1"/>
</dbReference>
<dbReference type="InterPro" id="IPR051450">
    <property type="entry name" value="Gfo/Idh/MocA_Oxidoreductases"/>
</dbReference>
<organism evidence="4 5">
    <name type="scientific">Shewanella psychropiezotolerans</name>
    <dbReference type="NCBI Taxonomy" id="2593655"/>
    <lineage>
        <taxon>Bacteria</taxon>
        <taxon>Pseudomonadati</taxon>
        <taxon>Pseudomonadota</taxon>
        <taxon>Gammaproteobacteria</taxon>
        <taxon>Alteromonadales</taxon>
        <taxon>Shewanellaceae</taxon>
        <taxon>Shewanella</taxon>
    </lineage>
</organism>
<evidence type="ECO:0000313" key="4">
    <source>
        <dbReference type="EMBL" id="QDO83429.1"/>
    </source>
</evidence>
<evidence type="ECO:0000259" key="2">
    <source>
        <dbReference type="Pfam" id="PF01408"/>
    </source>
</evidence>
<dbReference type="Pfam" id="PF01408">
    <property type="entry name" value="GFO_IDH_MocA"/>
    <property type="match status" value="1"/>
</dbReference>
<dbReference type="InterPro" id="IPR036291">
    <property type="entry name" value="NAD(P)-bd_dom_sf"/>
</dbReference>
<gene>
    <name evidence="4" type="ORF">FM037_09555</name>
</gene>
<dbReference type="SUPFAM" id="SSF51735">
    <property type="entry name" value="NAD(P)-binding Rossmann-fold domains"/>
    <property type="match status" value="1"/>
</dbReference>
<evidence type="ECO:0000259" key="3">
    <source>
        <dbReference type="Pfam" id="PF22725"/>
    </source>
</evidence>